<reference evidence="4" key="1">
    <citation type="submission" date="2021-01" db="EMBL/GenBank/DDBJ databases">
        <authorList>
            <person name="Corre E."/>
            <person name="Pelletier E."/>
            <person name="Niang G."/>
            <person name="Scheremetjew M."/>
            <person name="Finn R."/>
            <person name="Kale V."/>
            <person name="Holt S."/>
            <person name="Cochrane G."/>
            <person name="Meng A."/>
            <person name="Brown T."/>
            <person name="Cohen L."/>
        </authorList>
    </citation>
    <scope>NUCLEOTIDE SEQUENCE</scope>
    <source>
        <strain evidence="4">Pbaha01</strain>
    </source>
</reference>
<dbReference type="PROSITE" id="PS50106">
    <property type="entry name" value="PDZ"/>
    <property type="match status" value="1"/>
</dbReference>
<feature type="compositionally biased region" description="Low complexity" evidence="1">
    <location>
        <begin position="176"/>
        <end position="194"/>
    </location>
</feature>
<sequence length="346" mass="37394">MLLQTSVAVEQQQLLANSRHRTLDVRRLVRETASLGTVFTAIAVFVALVAASVLVLIWFTEVSFAELRWKEDRRERQLQLQFKEEARLPPGSLCGRTEPNAPLFRQQSPHQSPVRCGGLSSLALPPSAPPLQYVPAGPPEHAAFWPAPAAPQQAVPVSPGQVTVGRIPHDVRTPRRSFTPSSSLSGLSLGRPSSCPCPTQPVPASSSPPTASSRARLVSFTVPELLEGSKLGLNISEVDLSIISFDDPQAMHLGFRVGDRIVQVSGRPVSDQTDLLQELPLQFSVSRSPQMGLGLTYDSQIPAWQAQCSGPAAPVDMLRYERPSASALLERATSPVNATGSVQLRR</sequence>
<feature type="region of interest" description="Disordered" evidence="1">
    <location>
        <begin position="165"/>
        <end position="213"/>
    </location>
</feature>
<gene>
    <name evidence="4" type="ORF">PBAH0796_LOCUS8282</name>
</gene>
<protein>
    <recommendedName>
        <fullName evidence="3">PDZ domain-containing protein</fullName>
    </recommendedName>
</protein>
<feature type="domain" description="PDZ" evidence="3">
    <location>
        <begin position="219"/>
        <end position="273"/>
    </location>
</feature>
<proteinExistence type="predicted"/>
<organism evidence="4">
    <name type="scientific">Pyrodinium bahamense</name>
    <dbReference type="NCBI Taxonomy" id="73915"/>
    <lineage>
        <taxon>Eukaryota</taxon>
        <taxon>Sar</taxon>
        <taxon>Alveolata</taxon>
        <taxon>Dinophyceae</taxon>
        <taxon>Gonyaulacales</taxon>
        <taxon>Pyrocystaceae</taxon>
        <taxon>Pyrodinium</taxon>
    </lineage>
</organism>
<keyword evidence="2" id="KW-0812">Transmembrane</keyword>
<dbReference type="InterPro" id="IPR001478">
    <property type="entry name" value="PDZ"/>
</dbReference>
<evidence type="ECO:0000256" key="1">
    <source>
        <dbReference type="SAM" id="MobiDB-lite"/>
    </source>
</evidence>
<feature type="compositionally biased region" description="Low complexity" evidence="1">
    <location>
        <begin position="202"/>
        <end position="213"/>
    </location>
</feature>
<keyword evidence="2" id="KW-0472">Membrane</keyword>
<name>A0A7S0A4Z2_9DINO</name>
<evidence type="ECO:0000259" key="3">
    <source>
        <dbReference type="PROSITE" id="PS50106"/>
    </source>
</evidence>
<evidence type="ECO:0000256" key="2">
    <source>
        <dbReference type="SAM" id="Phobius"/>
    </source>
</evidence>
<feature type="transmembrane region" description="Helical" evidence="2">
    <location>
        <begin position="35"/>
        <end position="59"/>
    </location>
</feature>
<keyword evidence="2" id="KW-1133">Transmembrane helix</keyword>
<dbReference type="EMBL" id="HBEG01013639">
    <property type="protein sequence ID" value="CAD8352915.1"/>
    <property type="molecule type" value="Transcribed_RNA"/>
</dbReference>
<dbReference type="AlphaFoldDB" id="A0A7S0A4Z2"/>
<evidence type="ECO:0000313" key="4">
    <source>
        <dbReference type="EMBL" id="CAD8352915.1"/>
    </source>
</evidence>
<accession>A0A7S0A4Z2</accession>